<dbReference type="RefSeq" id="WP_285670227.1">
    <property type="nucleotide sequence ID" value="NZ_BSYI01000004.1"/>
</dbReference>
<dbReference type="PROSITE" id="PS51318">
    <property type="entry name" value="TAT"/>
    <property type="match status" value="1"/>
</dbReference>
<comment type="subcellular location">
    <subcellularLocation>
        <location evidence="1">Periplasm</location>
    </subcellularLocation>
</comment>
<dbReference type="InterPro" id="IPR006059">
    <property type="entry name" value="SBP"/>
</dbReference>
<comment type="caution">
    <text evidence="6">The sequence shown here is derived from an EMBL/GenBank/DDBJ whole genome shotgun (WGS) entry which is preliminary data.</text>
</comment>
<evidence type="ECO:0000256" key="3">
    <source>
        <dbReference type="ARBA" id="ARBA00022448"/>
    </source>
</evidence>
<dbReference type="SUPFAM" id="SSF53850">
    <property type="entry name" value="Periplasmic binding protein-like II"/>
    <property type="match status" value="1"/>
</dbReference>
<evidence type="ECO:0000256" key="2">
    <source>
        <dbReference type="ARBA" id="ARBA00008520"/>
    </source>
</evidence>
<gene>
    <name evidence="6" type="ORF">LNKW23_07800</name>
</gene>
<dbReference type="Gene3D" id="3.40.190.10">
    <property type="entry name" value="Periplasmic binding protein-like II"/>
    <property type="match status" value="2"/>
</dbReference>
<sequence length="386" mass="41714">MTDRSRFTGPMPATDDDEFRRDLGEIALEKFRSGRIDRRGFLTALAAIGVAPALGNKAFAAASEIIVCNWGGAAIDAVMAAWGTAFEAESGIPVVVDGSGPSAGKIRAQVEAGAVVWDVCDSGAGSSLILRDQGVTQEIDYSIVDKSKVLEGFAFSHGVTNYYYSYVMAWNPMLTGGKAPADWAEFFDTEKFPGKRTFRKSVRGMLEPAAMAMGIAPEEVYAFLGTEEGLAAAIEKFRSIRDHVIVWSSGSASQQLFLQEEVSMGCIWNTRGQLLLNEMPAGSFDMKFNATLAPGVWVVPKNNPAGSEAAMKFIRFSQEPAGQVVLLEMMGNGPANPEASSAVPEGLRPYNPSSPENRATQITYSWDWYGANQIRAEELYVDALIN</sequence>
<dbReference type="CDD" id="cd13589">
    <property type="entry name" value="PBP2_polyamine_RpCGA009"/>
    <property type="match status" value="1"/>
</dbReference>
<keyword evidence="3" id="KW-0813">Transport</keyword>
<dbReference type="PANTHER" id="PTHR30006:SF3">
    <property type="entry name" value="THIAMINE-BINDING PERIPLASMIC PROTEIN"/>
    <property type="match status" value="1"/>
</dbReference>
<name>A0ABQ6LF05_9RHOB</name>
<dbReference type="InterPro" id="IPR006311">
    <property type="entry name" value="TAT_signal"/>
</dbReference>
<keyword evidence="5" id="KW-0574">Periplasm</keyword>
<organism evidence="6 7">
    <name type="scientific">Paralimibaculum aggregatum</name>
    <dbReference type="NCBI Taxonomy" id="3036245"/>
    <lineage>
        <taxon>Bacteria</taxon>
        <taxon>Pseudomonadati</taxon>
        <taxon>Pseudomonadota</taxon>
        <taxon>Alphaproteobacteria</taxon>
        <taxon>Rhodobacterales</taxon>
        <taxon>Paracoccaceae</taxon>
        <taxon>Paralimibaculum</taxon>
    </lineage>
</organism>
<evidence type="ECO:0000313" key="6">
    <source>
        <dbReference type="EMBL" id="GMG81567.1"/>
    </source>
</evidence>
<keyword evidence="7" id="KW-1185">Reference proteome</keyword>
<keyword evidence="4" id="KW-0732">Signal</keyword>
<comment type="similarity">
    <text evidence="2">Belongs to the bacterial solute-binding protein 1 family.</text>
</comment>
<evidence type="ECO:0000256" key="5">
    <source>
        <dbReference type="ARBA" id="ARBA00022764"/>
    </source>
</evidence>
<evidence type="ECO:0000256" key="4">
    <source>
        <dbReference type="ARBA" id="ARBA00022729"/>
    </source>
</evidence>
<evidence type="ECO:0000313" key="7">
    <source>
        <dbReference type="Proteomes" id="UP001239909"/>
    </source>
</evidence>
<proteinExistence type="inferred from homology"/>
<reference evidence="6 7" key="1">
    <citation type="submission" date="2023-04" db="EMBL/GenBank/DDBJ databases">
        <title>Marinoamorphus aggregata gen. nov., sp. Nov., isolate from tissue of brittle star Ophioplocus japonicus.</title>
        <authorList>
            <person name="Kawano K."/>
            <person name="Sawayama S."/>
            <person name="Nakagawa S."/>
        </authorList>
    </citation>
    <scope>NUCLEOTIDE SEQUENCE [LARGE SCALE GENOMIC DNA]</scope>
    <source>
        <strain evidence="6 7">NKW23</strain>
    </source>
</reference>
<dbReference type="Proteomes" id="UP001239909">
    <property type="component" value="Unassembled WGS sequence"/>
</dbReference>
<accession>A0ABQ6LF05</accession>
<dbReference type="PANTHER" id="PTHR30006">
    <property type="entry name" value="THIAMINE-BINDING PERIPLASMIC PROTEIN-RELATED"/>
    <property type="match status" value="1"/>
</dbReference>
<protein>
    <submittedName>
        <fullName evidence="6">ABC transporter substrate-binding protein</fullName>
    </submittedName>
</protein>
<dbReference type="EMBL" id="BSYI01000004">
    <property type="protein sequence ID" value="GMG81567.1"/>
    <property type="molecule type" value="Genomic_DNA"/>
</dbReference>
<dbReference type="Pfam" id="PF13416">
    <property type="entry name" value="SBP_bac_8"/>
    <property type="match status" value="1"/>
</dbReference>
<evidence type="ECO:0000256" key="1">
    <source>
        <dbReference type="ARBA" id="ARBA00004418"/>
    </source>
</evidence>